<evidence type="ECO:0000313" key="3">
    <source>
        <dbReference type="Proteomes" id="UP000244240"/>
    </source>
</evidence>
<dbReference type="RefSeq" id="WP_170109578.1">
    <property type="nucleotide sequence ID" value="NZ_QBKR01000010.1"/>
</dbReference>
<sequence>MGNPLDLEEGRKPEKGRSAKTALMQLISIPVMFGLLILAASYCER</sequence>
<dbReference type="Proteomes" id="UP000244240">
    <property type="component" value="Unassembled WGS sequence"/>
</dbReference>
<evidence type="ECO:0000256" key="1">
    <source>
        <dbReference type="SAM" id="Phobius"/>
    </source>
</evidence>
<dbReference type="EMBL" id="QBKR01000010">
    <property type="protein sequence ID" value="PTX59983.1"/>
    <property type="molecule type" value="Genomic_DNA"/>
</dbReference>
<organism evidence="2 3">
    <name type="scientific">Melghirimyces profundicolus</name>
    <dbReference type="NCBI Taxonomy" id="1242148"/>
    <lineage>
        <taxon>Bacteria</taxon>
        <taxon>Bacillati</taxon>
        <taxon>Bacillota</taxon>
        <taxon>Bacilli</taxon>
        <taxon>Bacillales</taxon>
        <taxon>Thermoactinomycetaceae</taxon>
        <taxon>Melghirimyces</taxon>
    </lineage>
</organism>
<reference evidence="2 3" key="1">
    <citation type="submission" date="2018-04" db="EMBL/GenBank/DDBJ databases">
        <title>Genomic Encyclopedia of Archaeal and Bacterial Type Strains, Phase II (KMG-II): from individual species to whole genera.</title>
        <authorList>
            <person name="Goeker M."/>
        </authorList>
    </citation>
    <scope>NUCLEOTIDE SEQUENCE [LARGE SCALE GENOMIC DNA]</scope>
    <source>
        <strain evidence="2 3">DSM 45787</strain>
    </source>
</reference>
<accession>A0A2T6BV87</accession>
<evidence type="ECO:0000313" key="2">
    <source>
        <dbReference type="EMBL" id="PTX59983.1"/>
    </source>
</evidence>
<name>A0A2T6BV87_9BACL</name>
<keyword evidence="1" id="KW-1133">Transmembrane helix</keyword>
<gene>
    <name evidence="2" type="ORF">C8P63_110128</name>
</gene>
<comment type="caution">
    <text evidence="2">The sequence shown here is derived from an EMBL/GenBank/DDBJ whole genome shotgun (WGS) entry which is preliminary data.</text>
</comment>
<protein>
    <submittedName>
        <fullName evidence="2">Uncharacterized protein</fullName>
    </submittedName>
</protein>
<keyword evidence="1" id="KW-0812">Transmembrane</keyword>
<keyword evidence="3" id="KW-1185">Reference proteome</keyword>
<proteinExistence type="predicted"/>
<feature type="transmembrane region" description="Helical" evidence="1">
    <location>
        <begin position="21"/>
        <end position="42"/>
    </location>
</feature>
<keyword evidence="1" id="KW-0472">Membrane</keyword>
<dbReference type="AlphaFoldDB" id="A0A2T6BV87"/>